<proteinExistence type="predicted"/>
<name>A0A5M9J8H3_MONFR</name>
<feature type="compositionally biased region" description="Polar residues" evidence="1">
    <location>
        <begin position="43"/>
        <end position="67"/>
    </location>
</feature>
<comment type="caution">
    <text evidence="2">The sequence shown here is derived from an EMBL/GenBank/DDBJ whole genome shotgun (WGS) entry which is preliminary data.</text>
</comment>
<dbReference type="Proteomes" id="UP000322873">
    <property type="component" value="Unassembled WGS sequence"/>
</dbReference>
<sequence>MPKLAIIAQPSLQISTITITIPPPLSSQHPQKFHPLPPPHSPKTGNQHTYLNTTINSTGLACSNQVPQKRKRKPGTLDTQRGVGAREQSSSDPSELRGSPTAADGMCVFCSALLCSALLSRKLGLPVSSRVHGADPRGRAHHMCASRSRSFFLLRLGNCRLRNKRGSSFVSIFHLGPLPTHIHASTTRPREWSFPAFLSGAGLEGGVVSDVRILLSSNYPPTRVIRVIQEPKSEPKWKARVTLRHDGERESWELISDHGYSSQPCMRAHCVPSGRSRSALQRWVYIQGKLDVHSSPRQEDKIPIPTPTPTPTPTPRIISQAPPPIHPSTHSFITHLQVLNIQQTPFSPSPSPSWPTPPIYTTYTINLQNLQLPPPLPQKAFN</sequence>
<feature type="region of interest" description="Disordered" evidence="1">
    <location>
        <begin position="295"/>
        <end position="314"/>
    </location>
</feature>
<dbReference type="AlphaFoldDB" id="A0A5M9J8H3"/>
<organism evidence="2 3">
    <name type="scientific">Monilinia fructicola</name>
    <name type="common">Brown rot fungus</name>
    <name type="synonym">Ciboria fructicola</name>
    <dbReference type="NCBI Taxonomy" id="38448"/>
    <lineage>
        <taxon>Eukaryota</taxon>
        <taxon>Fungi</taxon>
        <taxon>Dikarya</taxon>
        <taxon>Ascomycota</taxon>
        <taxon>Pezizomycotina</taxon>
        <taxon>Leotiomycetes</taxon>
        <taxon>Helotiales</taxon>
        <taxon>Sclerotiniaceae</taxon>
        <taxon>Monilinia</taxon>
    </lineage>
</organism>
<accession>A0A5M9J8H3</accession>
<evidence type="ECO:0000313" key="3">
    <source>
        <dbReference type="Proteomes" id="UP000322873"/>
    </source>
</evidence>
<evidence type="ECO:0000313" key="2">
    <source>
        <dbReference type="EMBL" id="KAA8564583.1"/>
    </source>
</evidence>
<protein>
    <submittedName>
        <fullName evidence="2">Uncharacterized protein</fullName>
    </submittedName>
</protein>
<feature type="compositionally biased region" description="Pro residues" evidence="1">
    <location>
        <begin position="304"/>
        <end position="314"/>
    </location>
</feature>
<dbReference type="EMBL" id="VICG01000015">
    <property type="protein sequence ID" value="KAA8564583.1"/>
    <property type="molecule type" value="Genomic_DNA"/>
</dbReference>
<keyword evidence="3" id="KW-1185">Reference proteome</keyword>
<feature type="region of interest" description="Disordered" evidence="1">
    <location>
        <begin position="22"/>
        <end position="98"/>
    </location>
</feature>
<gene>
    <name evidence="2" type="ORF">EYC84_011498</name>
</gene>
<evidence type="ECO:0000256" key="1">
    <source>
        <dbReference type="SAM" id="MobiDB-lite"/>
    </source>
</evidence>
<reference evidence="2 3" key="1">
    <citation type="submission" date="2019-06" db="EMBL/GenBank/DDBJ databases">
        <title>Genome Sequence of the Brown Rot Fungal Pathogen Monilinia fructicola.</title>
        <authorList>
            <person name="De Miccolis Angelini R.M."/>
            <person name="Landi L."/>
            <person name="Abate D."/>
            <person name="Pollastro S."/>
            <person name="Romanazzi G."/>
            <person name="Faretra F."/>
        </authorList>
    </citation>
    <scope>NUCLEOTIDE SEQUENCE [LARGE SCALE GENOMIC DNA]</scope>
    <source>
        <strain evidence="2 3">Mfrc123</strain>
    </source>
</reference>